<evidence type="ECO:0000256" key="3">
    <source>
        <dbReference type="ARBA" id="ARBA00023015"/>
    </source>
</evidence>
<dbReference type="SMART" id="SM00448">
    <property type="entry name" value="REC"/>
    <property type="match status" value="1"/>
</dbReference>
<dbReference type="Gene3D" id="3.40.50.2300">
    <property type="match status" value="1"/>
</dbReference>
<evidence type="ECO:0000256" key="7">
    <source>
        <dbReference type="PROSITE-ProRule" id="PRU01091"/>
    </source>
</evidence>
<evidence type="ECO:0000256" key="5">
    <source>
        <dbReference type="ARBA" id="ARBA00023163"/>
    </source>
</evidence>
<dbReference type="PANTHER" id="PTHR48111:SF22">
    <property type="entry name" value="REGULATOR OF RPOS"/>
    <property type="match status" value="1"/>
</dbReference>
<feature type="domain" description="Response regulatory" evidence="8">
    <location>
        <begin position="2"/>
        <end position="116"/>
    </location>
</feature>
<dbReference type="GO" id="GO:0000976">
    <property type="term" value="F:transcription cis-regulatory region binding"/>
    <property type="evidence" value="ECO:0007669"/>
    <property type="project" value="TreeGrafter"/>
</dbReference>
<gene>
    <name evidence="10" type="ORF">E3202_07735</name>
</gene>
<reference evidence="10 11" key="1">
    <citation type="submission" date="2019-03" db="EMBL/GenBank/DDBJ databases">
        <title>The complete genome sequence of Neokomagataea sp. Jb2 NBRC113641.</title>
        <authorList>
            <person name="Chua K.-O."/>
            <person name="Chan K.-G."/>
            <person name="See-Too W.-S."/>
        </authorList>
    </citation>
    <scope>NUCLEOTIDE SEQUENCE [LARGE SCALE GENOMIC DNA]</scope>
    <source>
        <strain evidence="10 11">Jb2</strain>
    </source>
</reference>
<dbReference type="GO" id="GO:0000156">
    <property type="term" value="F:phosphorelay response regulator activity"/>
    <property type="evidence" value="ECO:0007669"/>
    <property type="project" value="TreeGrafter"/>
</dbReference>
<name>A0A506ULZ6_9PROT</name>
<dbReference type="InterPro" id="IPR039420">
    <property type="entry name" value="WalR-like"/>
</dbReference>
<dbReference type="RefSeq" id="WP_165600958.1">
    <property type="nucleotide sequence ID" value="NZ_SORZ01000002.1"/>
</dbReference>
<dbReference type="CDD" id="cd00383">
    <property type="entry name" value="trans_reg_C"/>
    <property type="match status" value="1"/>
</dbReference>
<dbReference type="GO" id="GO:0006355">
    <property type="term" value="P:regulation of DNA-templated transcription"/>
    <property type="evidence" value="ECO:0007669"/>
    <property type="project" value="InterPro"/>
</dbReference>
<keyword evidence="3" id="KW-0805">Transcription regulation</keyword>
<organism evidence="10 11">
    <name type="scientific">Oecophyllibacter saccharovorans</name>
    <dbReference type="NCBI Taxonomy" id="2558360"/>
    <lineage>
        <taxon>Bacteria</taxon>
        <taxon>Pseudomonadati</taxon>
        <taxon>Pseudomonadota</taxon>
        <taxon>Alphaproteobacteria</taxon>
        <taxon>Acetobacterales</taxon>
        <taxon>Acetobacteraceae</taxon>
        <taxon>Oecophyllibacter</taxon>
    </lineage>
</organism>
<evidence type="ECO:0000256" key="6">
    <source>
        <dbReference type="PROSITE-ProRule" id="PRU00169"/>
    </source>
</evidence>
<feature type="domain" description="OmpR/PhoB-type" evidence="9">
    <location>
        <begin position="124"/>
        <end position="222"/>
    </location>
</feature>
<evidence type="ECO:0000256" key="1">
    <source>
        <dbReference type="ARBA" id="ARBA00022553"/>
    </source>
</evidence>
<dbReference type="FunFam" id="1.10.10.10:FF:000052">
    <property type="entry name" value="Cell cycle response regulator"/>
    <property type="match status" value="1"/>
</dbReference>
<evidence type="ECO:0000313" key="10">
    <source>
        <dbReference type="EMBL" id="TPW34370.1"/>
    </source>
</evidence>
<dbReference type="InterPro" id="IPR036388">
    <property type="entry name" value="WH-like_DNA-bd_sf"/>
</dbReference>
<comment type="caution">
    <text evidence="10">The sequence shown here is derived from an EMBL/GenBank/DDBJ whole genome shotgun (WGS) entry which is preliminary data.</text>
</comment>
<evidence type="ECO:0000256" key="4">
    <source>
        <dbReference type="ARBA" id="ARBA00023125"/>
    </source>
</evidence>
<dbReference type="PROSITE" id="PS50110">
    <property type="entry name" value="RESPONSE_REGULATORY"/>
    <property type="match status" value="1"/>
</dbReference>
<dbReference type="Pfam" id="PF00072">
    <property type="entry name" value="Response_reg"/>
    <property type="match status" value="1"/>
</dbReference>
<dbReference type="Proteomes" id="UP000315037">
    <property type="component" value="Unassembled WGS sequence"/>
</dbReference>
<dbReference type="AlphaFoldDB" id="A0A506ULZ6"/>
<dbReference type="Gene3D" id="1.10.10.10">
    <property type="entry name" value="Winged helix-like DNA-binding domain superfamily/Winged helix DNA-binding domain"/>
    <property type="match status" value="1"/>
</dbReference>
<proteinExistence type="predicted"/>
<dbReference type="PANTHER" id="PTHR48111">
    <property type="entry name" value="REGULATOR OF RPOS"/>
    <property type="match status" value="1"/>
</dbReference>
<evidence type="ECO:0000259" key="9">
    <source>
        <dbReference type="PROSITE" id="PS51755"/>
    </source>
</evidence>
<dbReference type="SMART" id="SM00862">
    <property type="entry name" value="Trans_reg_C"/>
    <property type="match status" value="1"/>
</dbReference>
<dbReference type="GO" id="GO:0005829">
    <property type="term" value="C:cytosol"/>
    <property type="evidence" value="ECO:0007669"/>
    <property type="project" value="TreeGrafter"/>
</dbReference>
<keyword evidence="5" id="KW-0804">Transcription</keyword>
<dbReference type="SUPFAM" id="SSF52172">
    <property type="entry name" value="CheY-like"/>
    <property type="match status" value="1"/>
</dbReference>
<comment type="caution">
    <text evidence="6">Lacks conserved residue(s) required for the propagation of feature annotation.</text>
</comment>
<keyword evidence="2" id="KW-0902">Two-component regulatory system</keyword>
<dbReference type="InterPro" id="IPR001867">
    <property type="entry name" value="OmpR/PhoB-type_DNA-bd"/>
</dbReference>
<sequence>MLILIVESDPSAAAALTKALRPTACQIEAVSTGTEALTMLQRYDFDLLITEMALADCDGASLIKRLRRAHIDLPVLVLSEVVTTEAQLSAFSAGADDYVTKPYNREVLAARLQALFRRTRGFSEPRLHLGPLELNLEARMATVDGTPLSLTGKEYAILELLAVRRGTVLTKDTFLNHLYGGIDEPEMKIIDVFVCKLRRKLQKFGIDHLIETVWGRGYVIRNEDPHSATAEHEEARDVPLPTLTKKAVKVMH</sequence>
<keyword evidence="4 7" id="KW-0238">DNA-binding</keyword>
<evidence type="ECO:0000313" key="11">
    <source>
        <dbReference type="Proteomes" id="UP000315037"/>
    </source>
</evidence>
<dbReference type="InterPro" id="IPR011006">
    <property type="entry name" value="CheY-like_superfamily"/>
</dbReference>
<dbReference type="Pfam" id="PF00486">
    <property type="entry name" value="Trans_reg_C"/>
    <property type="match status" value="1"/>
</dbReference>
<dbReference type="EMBL" id="SORZ01000002">
    <property type="protein sequence ID" value="TPW34370.1"/>
    <property type="molecule type" value="Genomic_DNA"/>
</dbReference>
<protein>
    <submittedName>
        <fullName evidence="10">Response regulator transcription factor</fullName>
    </submittedName>
</protein>
<dbReference type="PROSITE" id="PS51755">
    <property type="entry name" value="OMPR_PHOB"/>
    <property type="match status" value="1"/>
</dbReference>
<feature type="DNA-binding region" description="OmpR/PhoB-type" evidence="7">
    <location>
        <begin position="124"/>
        <end position="222"/>
    </location>
</feature>
<keyword evidence="1" id="KW-0597">Phosphoprotein</keyword>
<keyword evidence="11" id="KW-1185">Reference proteome</keyword>
<evidence type="ECO:0000256" key="2">
    <source>
        <dbReference type="ARBA" id="ARBA00023012"/>
    </source>
</evidence>
<dbReference type="InterPro" id="IPR001789">
    <property type="entry name" value="Sig_transdc_resp-reg_receiver"/>
</dbReference>
<accession>A0A506ULZ6</accession>
<evidence type="ECO:0000259" key="8">
    <source>
        <dbReference type="PROSITE" id="PS50110"/>
    </source>
</evidence>
<dbReference type="GO" id="GO:0032993">
    <property type="term" value="C:protein-DNA complex"/>
    <property type="evidence" value="ECO:0007669"/>
    <property type="project" value="TreeGrafter"/>
</dbReference>